<evidence type="ECO:0000259" key="2">
    <source>
        <dbReference type="PROSITE" id="PS51352"/>
    </source>
</evidence>
<dbReference type="InterPro" id="IPR013766">
    <property type="entry name" value="Thioredoxin_domain"/>
</dbReference>
<dbReference type="AlphaFoldDB" id="A0A920CPR9"/>
<dbReference type="Proteomes" id="UP000682811">
    <property type="component" value="Unassembled WGS sequence"/>
</dbReference>
<keyword evidence="4" id="KW-1185">Reference proteome</keyword>
<feature type="transmembrane region" description="Helical" evidence="1">
    <location>
        <begin position="9"/>
        <end position="27"/>
    </location>
</feature>
<evidence type="ECO:0000313" key="4">
    <source>
        <dbReference type="Proteomes" id="UP000682811"/>
    </source>
</evidence>
<protein>
    <submittedName>
        <fullName evidence="3">Thioredoxin</fullName>
    </submittedName>
</protein>
<organism evidence="3 4">
    <name type="scientific">Paenibacillus azoreducens</name>
    <dbReference type="NCBI Taxonomy" id="116718"/>
    <lineage>
        <taxon>Bacteria</taxon>
        <taxon>Bacillati</taxon>
        <taxon>Bacillota</taxon>
        <taxon>Bacilli</taxon>
        <taxon>Bacillales</taxon>
        <taxon>Paenibacillaceae</taxon>
        <taxon>Paenibacillus</taxon>
    </lineage>
</organism>
<gene>
    <name evidence="3" type="ORF">J34TS1_37510</name>
</gene>
<proteinExistence type="predicted"/>
<dbReference type="InterPro" id="IPR036249">
    <property type="entry name" value="Thioredoxin-like_sf"/>
</dbReference>
<comment type="caution">
    <text evidence="3">The sequence shown here is derived from an EMBL/GenBank/DDBJ whole genome shotgun (WGS) entry which is preliminary data.</text>
</comment>
<dbReference type="Pfam" id="PF08534">
    <property type="entry name" value="Redoxin"/>
    <property type="match status" value="1"/>
</dbReference>
<name>A0A920CPR9_9BACL</name>
<dbReference type="PANTHER" id="PTHR42852:SF1">
    <property type="entry name" value="THIOREDOXIN-LIKE PROTEIN YNEN"/>
    <property type="match status" value="1"/>
</dbReference>
<reference evidence="3 4" key="1">
    <citation type="submission" date="2021-03" db="EMBL/GenBank/DDBJ databases">
        <title>Antimicrobial resistance genes in bacteria isolated from Japanese honey, and their potential for conferring macrolide and lincosamide resistance in the American foulbrood pathogen Paenibacillus larvae.</title>
        <authorList>
            <person name="Okamoto M."/>
            <person name="Kumagai M."/>
            <person name="Kanamori H."/>
            <person name="Takamatsu D."/>
        </authorList>
    </citation>
    <scope>NUCLEOTIDE SEQUENCE [LARGE SCALE GENOMIC DNA]</scope>
    <source>
        <strain evidence="3 4">J34TS1</strain>
    </source>
</reference>
<keyword evidence="1" id="KW-1133">Transmembrane helix</keyword>
<dbReference type="PROSITE" id="PS51352">
    <property type="entry name" value="THIOREDOXIN_2"/>
    <property type="match status" value="1"/>
</dbReference>
<dbReference type="InterPro" id="IPR013740">
    <property type="entry name" value="Redoxin"/>
</dbReference>
<evidence type="ECO:0000256" key="1">
    <source>
        <dbReference type="SAM" id="Phobius"/>
    </source>
</evidence>
<dbReference type="CDD" id="cd02966">
    <property type="entry name" value="TlpA_like_family"/>
    <property type="match status" value="1"/>
</dbReference>
<evidence type="ECO:0000313" key="3">
    <source>
        <dbReference type="EMBL" id="GIO48986.1"/>
    </source>
</evidence>
<dbReference type="PANTHER" id="PTHR42852">
    <property type="entry name" value="THIOL:DISULFIDE INTERCHANGE PROTEIN DSBE"/>
    <property type="match status" value="1"/>
</dbReference>
<dbReference type="InterPro" id="IPR050553">
    <property type="entry name" value="Thioredoxin_ResA/DsbE_sf"/>
</dbReference>
<feature type="domain" description="Thioredoxin" evidence="2">
    <location>
        <begin position="47"/>
        <end position="187"/>
    </location>
</feature>
<dbReference type="EMBL" id="BORT01000018">
    <property type="protein sequence ID" value="GIO48986.1"/>
    <property type="molecule type" value="Genomic_DNA"/>
</dbReference>
<sequence length="188" mass="21315">MKTSMKRNLYILIGVIVLIGIAIYQNAGPGIQSVFRHEEPMPTETGPKAGLLAPPFSLQGLDGKEYHVGGEQDKAILLNFWATWCDPCKEETPVLNELAEKYKDKLNIYGVNVTKNDQEKNVPEFIKKYNVIFPVMLDTKADIYEKMYRVIAYPTNVLIDKHGVIQEVILGTLPPNELEKKVKKLVKR</sequence>
<dbReference type="Gene3D" id="3.40.30.10">
    <property type="entry name" value="Glutaredoxin"/>
    <property type="match status" value="1"/>
</dbReference>
<dbReference type="SUPFAM" id="SSF52833">
    <property type="entry name" value="Thioredoxin-like"/>
    <property type="match status" value="1"/>
</dbReference>
<keyword evidence="1" id="KW-0472">Membrane</keyword>
<accession>A0A920CPR9</accession>
<dbReference type="GO" id="GO:0016491">
    <property type="term" value="F:oxidoreductase activity"/>
    <property type="evidence" value="ECO:0007669"/>
    <property type="project" value="InterPro"/>
</dbReference>
<keyword evidence="1" id="KW-0812">Transmembrane</keyword>